<sequence length="140" mass="15939">MEITDQNASFQSPLIQYSGQDGPNVYIEQNKKFVVARTEIVEEVKKQLWLARPLIFVILLSFCLQVISVMFVGHLGELPLAGASMATSFCTVTGVSIMLTSIFLFCILHIYIDTPFTIWNLSFLPHVSYLILQYFLDIFH</sequence>
<dbReference type="Proteomes" id="UP000447434">
    <property type="component" value="Chromosome 5"/>
</dbReference>
<keyword evidence="2" id="KW-1133">Transmembrane helix</keyword>
<protein>
    <submittedName>
        <fullName evidence="3">Uncharacterized protein</fullName>
    </submittedName>
</protein>
<name>A0A6A4QL46_LUPAL</name>
<dbReference type="EMBL" id="WOCE01000005">
    <property type="protein sequence ID" value="KAE9613864.1"/>
    <property type="molecule type" value="Genomic_DNA"/>
</dbReference>
<comment type="similarity">
    <text evidence="1">Belongs to the multi antimicrobial extrusion (MATE) (TC 2.A.66.1) family.</text>
</comment>
<dbReference type="AlphaFoldDB" id="A0A6A4QL46"/>
<dbReference type="GO" id="GO:0016020">
    <property type="term" value="C:membrane"/>
    <property type="evidence" value="ECO:0007669"/>
    <property type="project" value="InterPro"/>
</dbReference>
<gene>
    <name evidence="3" type="ORF">Lalb_Chr05g0221921</name>
</gene>
<reference evidence="4" key="1">
    <citation type="journal article" date="2020" name="Nat. Commun.">
        <title>Genome sequence of the cluster root forming white lupin.</title>
        <authorList>
            <person name="Hufnagel B."/>
            <person name="Marques A."/>
            <person name="Soriano A."/>
            <person name="Marques L."/>
            <person name="Divol F."/>
            <person name="Doumas P."/>
            <person name="Sallet E."/>
            <person name="Mancinotti D."/>
            <person name="Carrere S."/>
            <person name="Marande W."/>
            <person name="Arribat S."/>
            <person name="Keller J."/>
            <person name="Huneau C."/>
            <person name="Blein T."/>
            <person name="Aime D."/>
            <person name="Laguerre M."/>
            <person name="Taylor J."/>
            <person name="Schubert V."/>
            <person name="Nelson M."/>
            <person name="Geu-Flores F."/>
            <person name="Crespi M."/>
            <person name="Gallardo-Guerrero K."/>
            <person name="Delaux P.-M."/>
            <person name="Salse J."/>
            <person name="Berges H."/>
            <person name="Guyot R."/>
            <person name="Gouzy J."/>
            <person name="Peret B."/>
        </authorList>
    </citation>
    <scope>NUCLEOTIDE SEQUENCE [LARGE SCALE GENOMIC DNA]</scope>
    <source>
        <strain evidence="4">cv. Amiga</strain>
    </source>
</reference>
<dbReference type="GO" id="GO:0042910">
    <property type="term" value="F:xenobiotic transmembrane transporter activity"/>
    <property type="evidence" value="ECO:0007669"/>
    <property type="project" value="InterPro"/>
</dbReference>
<feature type="transmembrane region" description="Helical" evidence="2">
    <location>
        <begin position="118"/>
        <end position="136"/>
    </location>
</feature>
<evidence type="ECO:0000313" key="3">
    <source>
        <dbReference type="EMBL" id="KAE9613864.1"/>
    </source>
</evidence>
<organism evidence="3 4">
    <name type="scientific">Lupinus albus</name>
    <name type="common">White lupine</name>
    <name type="synonym">Lupinus termis</name>
    <dbReference type="NCBI Taxonomy" id="3870"/>
    <lineage>
        <taxon>Eukaryota</taxon>
        <taxon>Viridiplantae</taxon>
        <taxon>Streptophyta</taxon>
        <taxon>Embryophyta</taxon>
        <taxon>Tracheophyta</taxon>
        <taxon>Spermatophyta</taxon>
        <taxon>Magnoliopsida</taxon>
        <taxon>eudicotyledons</taxon>
        <taxon>Gunneridae</taxon>
        <taxon>Pentapetalae</taxon>
        <taxon>rosids</taxon>
        <taxon>fabids</taxon>
        <taxon>Fabales</taxon>
        <taxon>Fabaceae</taxon>
        <taxon>Papilionoideae</taxon>
        <taxon>50 kb inversion clade</taxon>
        <taxon>genistoids sensu lato</taxon>
        <taxon>core genistoids</taxon>
        <taxon>Genisteae</taxon>
        <taxon>Lupinus</taxon>
    </lineage>
</organism>
<feature type="transmembrane region" description="Helical" evidence="2">
    <location>
        <begin position="88"/>
        <end position="112"/>
    </location>
</feature>
<evidence type="ECO:0000313" key="4">
    <source>
        <dbReference type="Proteomes" id="UP000447434"/>
    </source>
</evidence>
<evidence type="ECO:0000256" key="1">
    <source>
        <dbReference type="ARBA" id="ARBA00010199"/>
    </source>
</evidence>
<accession>A0A6A4QL46</accession>
<keyword evidence="2" id="KW-0472">Membrane</keyword>
<feature type="transmembrane region" description="Helical" evidence="2">
    <location>
        <begin position="54"/>
        <end position="76"/>
    </location>
</feature>
<dbReference type="GO" id="GO:0015297">
    <property type="term" value="F:antiporter activity"/>
    <property type="evidence" value="ECO:0007669"/>
    <property type="project" value="InterPro"/>
</dbReference>
<dbReference type="OrthoDB" id="2126698at2759"/>
<proteinExistence type="inferred from homology"/>
<dbReference type="Pfam" id="PF01554">
    <property type="entry name" value="MatE"/>
    <property type="match status" value="1"/>
</dbReference>
<comment type="caution">
    <text evidence="3">The sequence shown here is derived from an EMBL/GenBank/DDBJ whole genome shotgun (WGS) entry which is preliminary data.</text>
</comment>
<keyword evidence="4" id="KW-1185">Reference proteome</keyword>
<dbReference type="InterPro" id="IPR002528">
    <property type="entry name" value="MATE_fam"/>
</dbReference>
<evidence type="ECO:0000256" key="2">
    <source>
        <dbReference type="SAM" id="Phobius"/>
    </source>
</evidence>
<keyword evidence="2" id="KW-0812">Transmembrane</keyword>
<dbReference type="PANTHER" id="PTHR11206">
    <property type="entry name" value="MULTIDRUG RESISTANCE PROTEIN"/>
    <property type="match status" value="1"/>
</dbReference>